<evidence type="ECO:0000256" key="1">
    <source>
        <dbReference type="SAM" id="MobiDB-lite"/>
    </source>
</evidence>
<sequence>MTSTTAVEPDQIWADNDPRSSGRKVRIVSVDATHAVAEVVAHRAVSTGSVGRQTRISLGRFRPTSTGYRLVQHADGTPAEGQTTR</sequence>
<accession>A0ABU7PN55</accession>
<feature type="region of interest" description="Disordered" evidence="1">
    <location>
        <begin position="1"/>
        <end position="21"/>
    </location>
</feature>
<name>A0ABU7PN55_9ACTN</name>
<gene>
    <name evidence="2" type="ORF">V2S66_31545</name>
</gene>
<dbReference type="RefSeq" id="WP_330800187.1">
    <property type="nucleotide sequence ID" value="NZ_JAZEWV010000046.1"/>
</dbReference>
<keyword evidence="3" id="KW-1185">Reference proteome</keyword>
<dbReference type="EMBL" id="JAZEWV010000046">
    <property type="protein sequence ID" value="MEE4546487.1"/>
    <property type="molecule type" value="Genomic_DNA"/>
</dbReference>
<reference evidence="2 3" key="1">
    <citation type="submission" date="2023-12" db="EMBL/GenBank/DDBJ databases">
        <title>Streptomyces sp. V4-01.</title>
        <authorList>
            <person name="Somphong A."/>
            <person name="Phongsopitanun W."/>
        </authorList>
    </citation>
    <scope>NUCLEOTIDE SEQUENCE [LARGE SCALE GENOMIC DNA]</scope>
    <source>
        <strain evidence="2 3">V4-01</strain>
    </source>
</reference>
<comment type="caution">
    <text evidence="2">The sequence shown here is derived from an EMBL/GenBank/DDBJ whole genome shotgun (WGS) entry which is preliminary data.</text>
</comment>
<dbReference type="InterPro" id="IPR045934">
    <property type="entry name" value="DUF6354"/>
</dbReference>
<protein>
    <submittedName>
        <fullName evidence="2">DUF6354 family protein</fullName>
    </submittedName>
</protein>
<dbReference type="Proteomes" id="UP001344658">
    <property type="component" value="Unassembled WGS sequence"/>
</dbReference>
<proteinExistence type="predicted"/>
<dbReference type="Pfam" id="PF19881">
    <property type="entry name" value="DUF6354"/>
    <property type="match status" value="1"/>
</dbReference>
<evidence type="ECO:0000313" key="2">
    <source>
        <dbReference type="EMBL" id="MEE4546487.1"/>
    </source>
</evidence>
<evidence type="ECO:0000313" key="3">
    <source>
        <dbReference type="Proteomes" id="UP001344658"/>
    </source>
</evidence>
<organism evidence="2 3">
    <name type="scientific">Actinacidiphila polyblastidii</name>
    <dbReference type="NCBI Taxonomy" id="3110430"/>
    <lineage>
        <taxon>Bacteria</taxon>
        <taxon>Bacillati</taxon>
        <taxon>Actinomycetota</taxon>
        <taxon>Actinomycetes</taxon>
        <taxon>Kitasatosporales</taxon>
        <taxon>Streptomycetaceae</taxon>
        <taxon>Actinacidiphila</taxon>
    </lineage>
</organism>